<protein>
    <submittedName>
        <fullName evidence="1">Uncharacterized protein</fullName>
    </submittedName>
</protein>
<reference evidence="2" key="1">
    <citation type="journal article" date="2023" name="G3 (Bethesda)">
        <title>Genome assembly and association tests identify interacting loci associated with vigor, precocity, and sex in interspecific pistachio rootstocks.</title>
        <authorList>
            <person name="Palmer W."/>
            <person name="Jacygrad E."/>
            <person name="Sagayaradj S."/>
            <person name="Cavanaugh K."/>
            <person name="Han R."/>
            <person name="Bertier L."/>
            <person name="Beede B."/>
            <person name="Kafkas S."/>
            <person name="Golino D."/>
            <person name="Preece J."/>
            <person name="Michelmore R."/>
        </authorList>
    </citation>
    <scope>NUCLEOTIDE SEQUENCE [LARGE SCALE GENOMIC DNA]</scope>
</reference>
<accession>A0ACC0XLN5</accession>
<dbReference type="EMBL" id="CM047746">
    <property type="protein sequence ID" value="KAJ0020185.1"/>
    <property type="molecule type" value="Genomic_DNA"/>
</dbReference>
<comment type="caution">
    <text evidence="1">The sequence shown here is derived from an EMBL/GenBank/DDBJ whole genome shotgun (WGS) entry which is preliminary data.</text>
</comment>
<evidence type="ECO:0000313" key="1">
    <source>
        <dbReference type="EMBL" id="KAJ0020185.1"/>
    </source>
</evidence>
<organism evidence="1 2">
    <name type="scientific">Pistacia integerrima</name>
    <dbReference type="NCBI Taxonomy" id="434235"/>
    <lineage>
        <taxon>Eukaryota</taxon>
        <taxon>Viridiplantae</taxon>
        <taxon>Streptophyta</taxon>
        <taxon>Embryophyta</taxon>
        <taxon>Tracheophyta</taxon>
        <taxon>Spermatophyta</taxon>
        <taxon>Magnoliopsida</taxon>
        <taxon>eudicotyledons</taxon>
        <taxon>Gunneridae</taxon>
        <taxon>Pentapetalae</taxon>
        <taxon>rosids</taxon>
        <taxon>malvids</taxon>
        <taxon>Sapindales</taxon>
        <taxon>Anacardiaceae</taxon>
        <taxon>Pistacia</taxon>
    </lineage>
</organism>
<name>A0ACC0XLN5_9ROSI</name>
<evidence type="ECO:0000313" key="2">
    <source>
        <dbReference type="Proteomes" id="UP001163603"/>
    </source>
</evidence>
<keyword evidence="2" id="KW-1185">Reference proteome</keyword>
<dbReference type="Proteomes" id="UP001163603">
    <property type="component" value="Chromosome 11"/>
</dbReference>
<proteinExistence type="predicted"/>
<sequence length="657" mass="74839">MVSGLRTASIRKESPNWMLESVEVDRMVDVPIQDDSGPGPGPGPGSGPTIVMSSRAKPPTAPSIKRNTSAAVRKSGLLSGGGNNCPGKIDRTASTAARGLQSLRFLDRTITGKENDAWRSIERRFNQFAVNGRISKEKFGICVGMGESKEFTFELFDALARRRQVDTENGITKEQVRIFWEDMTKKDLDLRLQIFFDMCDKNGDGLLSEEEVQEVIVLSASANKLSNLKDNAATYAALIMEKLDPDLKGYIEMWQLEILLRGMVSEDGNKELDSLTGIFTVLIMTFSFTLATSYFRKNVVKLPWVFHNLAGFNSFWYAHHLLALAYVLVFMHGWFLIFDKPWYQKTTWMYLIIPVIFYSRERILSSYSDNSHRVDIIKAVIYTGNVLALYMTKPSAFKYKSGMYLFVKCPDISPFEWHPFSITSAPGDYYLSVHIRTLGDWTTELKERFEQVIILLAWFPRIRIKGPFGAPAQDYKKYDILLLIGLGIGATPFISIIKDLLNHIKSNDDPVFTENGFKKGPERAYFYWVTREQGSFEWFKGVMDDIADHDVNNIIEMHNYLTSVYEEGDARSALIGMVQKLQHAKNGVDIVSQSRIKTHFSRPNWRKVFTQLANDHDSSRIGVFYCGSATLTKTLKELCAEFTLETPTRFEFHKENF</sequence>
<gene>
    <name evidence="1" type="ORF">Pint_32278</name>
</gene>